<reference evidence="2 3" key="1">
    <citation type="journal article" date="2013" name="Genome Announc.">
        <title>Draft Genome Sequence of Catellicoccus marimammalium, a Novel Species Commonly Found in Gull Feces.</title>
        <authorList>
            <person name="Weigand M.R."/>
            <person name="Ryu H."/>
            <person name="Bozcek L."/>
            <person name="Konstantinidis K.T."/>
            <person name="Santo Domingo J.W."/>
        </authorList>
    </citation>
    <scope>NUCLEOTIDE SEQUENCE [LARGE SCALE GENOMIC DNA]</scope>
    <source>
        <strain evidence="2 3">M35/04/3</strain>
    </source>
</reference>
<feature type="domain" description="Metallo-beta-lactamase" evidence="1">
    <location>
        <begin position="11"/>
        <end position="216"/>
    </location>
</feature>
<dbReference type="PANTHER" id="PTHR47619">
    <property type="entry name" value="METALLO-HYDROLASE YYCJ-RELATED"/>
    <property type="match status" value="1"/>
</dbReference>
<dbReference type="SUPFAM" id="SSF56281">
    <property type="entry name" value="Metallo-hydrolase/oxidoreductase"/>
    <property type="match status" value="1"/>
</dbReference>
<comment type="caution">
    <text evidence="2">The sequence shown here is derived from an EMBL/GenBank/DDBJ whole genome shotgun (WGS) entry which is preliminary data.</text>
</comment>
<dbReference type="GO" id="GO:0016787">
    <property type="term" value="F:hydrolase activity"/>
    <property type="evidence" value="ECO:0007669"/>
    <property type="project" value="UniProtKB-KW"/>
</dbReference>
<dbReference type="STRING" id="1234409.C683_0198"/>
<dbReference type="EMBL" id="AMYT01000007">
    <property type="protein sequence ID" value="EKU27939.1"/>
    <property type="molecule type" value="Genomic_DNA"/>
</dbReference>
<dbReference type="AlphaFoldDB" id="K8ZA61"/>
<dbReference type="InterPro" id="IPR036866">
    <property type="entry name" value="RibonucZ/Hydroxyglut_hydro"/>
</dbReference>
<accession>K8ZA61</accession>
<dbReference type="CDD" id="cd07733">
    <property type="entry name" value="YycJ-like_MBL-fold"/>
    <property type="match status" value="1"/>
</dbReference>
<keyword evidence="2" id="KW-0378">Hydrolase</keyword>
<dbReference type="InterPro" id="IPR052533">
    <property type="entry name" value="WalJ/YycJ-like"/>
</dbReference>
<dbReference type="Proteomes" id="UP000016057">
    <property type="component" value="Unassembled WGS sequence"/>
</dbReference>
<dbReference type="InterPro" id="IPR001279">
    <property type="entry name" value="Metallo-B-lactamas"/>
</dbReference>
<dbReference type="InterPro" id="IPR058121">
    <property type="entry name" value="WalJ/YycJ"/>
</dbReference>
<sequence>MKVSILSSGSEGNSLYIEGERQRILLDAGLSGKKIEERMHSIDREMKDVDAIFVTHEHSDHIKGLGVLAKRYGCDVYANEKTWCEILEKYPKIPKEQICCIEPGEVKLLEDLEIEAFPVSHDTVNPQFYTVRQGDKSFVELTDTGYCSERLYQQLGNANMYLMETNHDVNMLRFGPYPWHLKQRILGDTGHLSNEDGAYALGEMIGNQTKNVFLGHLSPKNNMPQLAREVVTDYLTKKDIPIQNGIQLHDTSPAQASPLIEVI</sequence>
<name>K8ZA61_9ENTE</name>
<dbReference type="SMART" id="SM00849">
    <property type="entry name" value="Lactamase_B"/>
    <property type="match status" value="1"/>
</dbReference>
<evidence type="ECO:0000313" key="3">
    <source>
        <dbReference type="Proteomes" id="UP000016057"/>
    </source>
</evidence>
<evidence type="ECO:0000313" key="2">
    <source>
        <dbReference type="EMBL" id="EKU27939.1"/>
    </source>
</evidence>
<dbReference type="eggNOG" id="COG1235">
    <property type="taxonomic scope" value="Bacteria"/>
</dbReference>
<keyword evidence="3" id="KW-1185">Reference proteome</keyword>
<dbReference type="Gene3D" id="3.60.15.10">
    <property type="entry name" value="Ribonuclease Z/Hydroxyacylglutathione hydrolase-like"/>
    <property type="match status" value="1"/>
</dbReference>
<organism evidence="2 3">
    <name type="scientific">Catellicoccus marimammalium M35/04/3</name>
    <dbReference type="NCBI Taxonomy" id="1234409"/>
    <lineage>
        <taxon>Bacteria</taxon>
        <taxon>Bacillati</taxon>
        <taxon>Bacillota</taxon>
        <taxon>Bacilli</taxon>
        <taxon>Lactobacillales</taxon>
        <taxon>Enterococcaceae</taxon>
        <taxon>Catellicoccus</taxon>
    </lineage>
</organism>
<dbReference type="Pfam" id="PF12706">
    <property type="entry name" value="Lactamase_B_2"/>
    <property type="match status" value="1"/>
</dbReference>
<evidence type="ECO:0000259" key="1">
    <source>
        <dbReference type="SMART" id="SM00849"/>
    </source>
</evidence>
<dbReference type="PANTHER" id="PTHR47619:SF1">
    <property type="entry name" value="EXODEOXYRIBONUCLEASE WALJ"/>
    <property type="match status" value="1"/>
</dbReference>
<gene>
    <name evidence="2" type="ORF">C683_0198</name>
</gene>
<dbReference type="RefSeq" id="WP_009488430.1">
    <property type="nucleotide sequence ID" value="NZ_AMYT01000007.1"/>
</dbReference>
<dbReference type="PATRIC" id="fig|1234409.3.peg.170"/>
<proteinExistence type="predicted"/>
<protein>
    <submittedName>
        <fullName evidence="2">Zn-dependent hydrolase YycJ/WalJ</fullName>
    </submittedName>
</protein>